<dbReference type="AlphaFoldDB" id="A0A090AR66"/>
<dbReference type="KEGG" id="tig:THII_3958"/>
<organism evidence="1 2">
    <name type="scientific">Thioploca ingrica</name>
    <dbReference type="NCBI Taxonomy" id="40754"/>
    <lineage>
        <taxon>Bacteria</taxon>
        <taxon>Pseudomonadati</taxon>
        <taxon>Pseudomonadota</taxon>
        <taxon>Gammaproteobacteria</taxon>
        <taxon>Thiotrichales</taxon>
        <taxon>Thiotrichaceae</taxon>
        <taxon>Thioploca</taxon>
    </lineage>
</organism>
<dbReference type="Proteomes" id="UP000031623">
    <property type="component" value="Chromosome"/>
</dbReference>
<protein>
    <submittedName>
        <fullName evidence="1">Uncharacterized protein</fullName>
    </submittedName>
</protein>
<evidence type="ECO:0000313" key="2">
    <source>
        <dbReference type="Proteomes" id="UP000031623"/>
    </source>
</evidence>
<proteinExistence type="predicted"/>
<dbReference type="HOGENOM" id="CLU_2738779_0_0_6"/>
<accession>A0A090AR66</accession>
<gene>
    <name evidence="1" type="ORF">THII_3958</name>
</gene>
<keyword evidence="2" id="KW-1185">Reference proteome</keyword>
<name>A0A090AR66_9GAMM</name>
<dbReference type="EMBL" id="AP014633">
    <property type="protein sequence ID" value="BAP58255.1"/>
    <property type="molecule type" value="Genomic_DNA"/>
</dbReference>
<sequence length="71" mass="8366">MIIELNQFISILDTNHYPIGFTTRWPQLQHFMSTLKTIREQVNSQQNNENQVVTVYGDINKEIIDFIAEVQ</sequence>
<reference evidence="1 2" key="1">
    <citation type="journal article" date="2014" name="ISME J.">
        <title>Ecophysiology of Thioploca ingrica as revealed by the complete genome sequence supplemented with proteomic evidence.</title>
        <authorList>
            <person name="Kojima H."/>
            <person name="Ogura Y."/>
            <person name="Yamamoto N."/>
            <person name="Togashi T."/>
            <person name="Mori H."/>
            <person name="Watanabe T."/>
            <person name="Nemoto F."/>
            <person name="Kurokawa K."/>
            <person name="Hayashi T."/>
            <person name="Fukui M."/>
        </authorList>
    </citation>
    <scope>NUCLEOTIDE SEQUENCE [LARGE SCALE GENOMIC DNA]</scope>
</reference>
<evidence type="ECO:0000313" key="1">
    <source>
        <dbReference type="EMBL" id="BAP58255.1"/>
    </source>
</evidence>